<protein>
    <submittedName>
        <fullName evidence="4">3-oxoadipate enol-lactonase</fullName>
    </submittedName>
    <submittedName>
        <fullName evidence="3">Alpha/beta fold hydrolase</fullName>
    </submittedName>
</protein>
<keyword evidence="6" id="KW-1185">Reference proteome</keyword>
<reference evidence="4 5" key="1">
    <citation type="submission" date="2019-09" db="EMBL/GenBank/DDBJ databases">
        <authorList>
            <person name="Depoorter E."/>
        </authorList>
    </citation>
    <scope>NUCLEOTIDE SEQUENCE [LARGE SCALE GENOMIC DNA]</scope>
    <source>
        <strain evidence="4">LMG 20980</strain>
    </source>
</reference>
<gene>
    <name evidence="4" type="ORF">BAN20980_06739</name>
    <name evidence="3" type="ORF">JQK92_13575</name>
</gene>
<evidence type="ECO:0000313" key="6">
    <source>
        <dbReference type="Proteomes" id="UP000755577"/>
    </source>
</evidence>
<dbReference type="EMBL" id="CABVLY010000047">
    <property type="protein sequence ID" value="VVU54103.1"/>
    <property type="molecule type" value="Genomic_DNA"/>
</dbReference>
<proteinExistence type="predicted"/>
<evidence type="ECO:0000313" key="3">
    <source>
        <dbReference type="EMBL" id="MBM2767459.1"/>
    </source>
</evidence>
<dbReference type="InterPro" id="IPR050266">
    <property type="entry name" value="AB_hydrolase_sf"/>
</dbReference>
<sequence length="286" mass="31489">MDWLEVNGTVLRYELREGDFRPIVLIHEMGGALESWDLVWSRLPADRTLLRYDTRGAGLSEKLLEAPDIDTHVDDLAALLDATGIAEPVVLAGVAVGAGIAIRFASRYPHRVRSLIAMAPACGVAPDTRERTLARAGALRKEGLRDLLPALLELTWPVQLQTDTARYRTFRNRWLTGDPASFAGIFAMLANMNLDDDIARLPAPSVLVAGTFDRLRPPAEIDRLARLAPGVQSIHVESGHFMHLQSPKWVATLIRQFDSSGSDGAGMYRAFMADDRNRCGLVQHCA</sequence>
<evidence type="ECO:0000256" key="1">
    <source>
        <dbReference type="ARBA" id="ARBA00022801"/>
    </source>
</evidence>
<dbReference type="Pfam" id="PF12146">
    <property type="entry name" value="Hydrolase_4"/>
    <property type="match status" value="1"/>
</dbReference>
<reference evidence="3 6" key="2">
    <citation type="submission" date="2021-02" db="EMBL/GenBank/DDBJ databases">
        <title>Draft genome of the type strains Burkholderia anthina DSM16086.</title>
        <authorList>
            <person name="Hertel R."/>
            <person name="Meissner J."/>
            <person name="Poehlein A."/>
            <person name="Daniel R."/>
            <person name="Commichau F.M."/>
        </authorList>
    </citation>
    <scope>NUCLEOTIDE SEQUENCE [LARGE SCALE GENOMIC DNA]</scope>
    <source>
        <strain evidence="3 6">DSM 16086</strain>
    </source>
</reference>
<dbReference type="SUPFAM" id="SSF53474">
    <property type="entry name" value="alpha/beta-Hydrolases"/>
    <property type="match status" value="1"/>
</dbReference>
<dbReference type="EMBL" id="JAFCIQ010000007">
    <property type="protein sequence ID" value="MBM2767459.1"/>
    <property type="molecule type" value="Genomic_DNA"/>
</dbReference>
<accession>A0A6P2GJG0</accession>
<dbReference type="GeneID" id="56504826"/>
<name>A0A6P2GJG0_9BURK</name>
<dbReference type="AlphaFoldDB" id="A0A6P2GJG0"/>
<dbReference type="GO" id="GO:0016787">
    <property type="term" value="F:hydrolase activity"/>
    <property type="evidence" value="ECO:0007669"/>
    <property type="project" value="UniProtKB-KW"/>
</dbReference>
<dbReference type="InterPro" id="IPR029058">
    <property type="entry name" value="AB_hydrolase_fold"/>
</dbReference>
<dbReference type="Gene3D" id="3.40.50.1820">
    <property type="entry name" value="alpha/beta hydrolase"/>
    <property type="match status" value="1"/>
</dbReference>
<dbReference type="RefSeq" id="WP_174928719.1">
    <property type="nucleotide sequence ID" value="NZ_CABVLY010000047.1"/>
</dbReference>
<feature type="domain" description="Serine aminopeptidase S33" evidence="2">
    <location>
        <begin position="47"/>
        <end position="230"/>
    </location>
</feature>
<evidence type="ECO:0000313" key="5">
    <source>
        <dbReference type="Proteomes" id="UP000494201"/>
    </source>
</evidence>
<dbReference type="PANTHER" id="PTHR43798:SF31">
    <property type="entry name" value="AB HYDROLASE SUPERFAMILY PROTEIN YCLE"/>
    <property type="match status" value="1"/>
</dbReference>
<dbReference type="PRINTS" id="PR00111">
    <property type="entry name" value="ABHYDROLASE"/>
</dbReference>
<evidence type="ECO:0000259" key="2">
    <source>
        <dbReference type="Pfam" id="PF12146"/>
    </source>
</evidence>
<dbReference type="PANTHER" id="PTHR43798">
    <property type="entry name" value="MONOACYLGLYCEROL LIPASE"/>
    <property type="match status" value="1"/>
</dbReference>
<keyword evidence="1 3" id="KW-0378">Hydrolase</keyword>
<dbReference type="GO" id="GO:0016020">
    <property type="term" value="C:membrane"/>
    <property type="evidence" value="ECO:0007669"/>
    <property type="project" value="TreeGrafter"/>
</dbReference>
<dbReference type="InterPro" id="IPR022742">
    <property type="entry name" value="Hydrolase_4"/>
</dbReference>
<organism evidence="4 5">
    <name type="scientific">Burkholderia anthina</name>
    <dbReference type="NCBI Taxonomy" id="179879"/>
    <lineage>
        <taxon>Bacteria</taxon>
        <taxon>Pseudomonadati</taxon>
        <taxon>Pseudomonadota</taxon>
        <taxon>Betaproteobacteria</taxon>
        <taxon>Burkholderiales</taxon>
        <taxon>Burkholderiaceae</taxon>
        <taxon>Burkholderia</taxon>
        <taxon>Burkholderia cepacia complex</taxon>
    </lineage>
</organism>
<dbReference type="Proteomes" id="UP000494201">
    <property type="component" value="Unassembled WGS sequence"/>
</dbReference>
<evidence type="ECO:0000313" key="4">
    <source>
        <dbReference type="EMBL" id="VVU54103.1"/>
    </source>
</evidence>
<dbReference type="Proteomes" id="UP000755577">
    <property type="component" value="Unassembled WGS sequence"/>
</dbReference>
<dbReference type="InterPro" id="IPR000073">
    <property type="entry name" value="AB_hydrolase_1"/>
</dbReference>